<dbReference type="PANTHER" id="PTHR12320:SF1">
    <property type="entry name" value="PROTEIN PHOSPHATASE PTC7 HOMOLOG"/>
    <property type="match status" value="1"/>
</dbReference>
<keyword evidence="1" id="KW-0479">Metal-binding</keyword>
<keyword evidence="1" id="KW-0378">Hydrolase</keyword>
<dbReference type="AlphaFoldDB" id="A0AAD7XPR7"/>
<dbReference type="GO" id="GO:0004722">
    <property type="term" value="F:protein serine/threonine phosphatase activity"/>
    <property type="evidence" value="ECO:0007669"/>
    <property type="project" value="UniProtKB-EC"/>
</dbReference>
<comment type="similarity">
    <text evidence="1">Belongs to the PP2C family.</text>
</comment>
<accession>A0AAD7XPR7</accession>
<reference evidence="3" key="1">
    <citation type="submission" date="2023-01" db="EMBL/GenBank/DDBJ databases">
        <title>Metagenome sequencing of chrysophaentin producing Chrysophaeum taylorii.</title>
        <authorList>
            <person name="Davison J."/>
            <person name="Bewley C."/>
        </authorList>
    </citation>
    <scope>NUCLEOTIDE SEQUENCE</scope>
    <source>
        <strain evidence="3">NIES-1699</strain>
    </source>
</reference>
<dbReference type="Gene3D" id="3.60.40.10">
    <property type="entry name" value="PPM-type phosphatase domain"/>
    <property type="match status" value="1"/>
</dbReference>
<dbReference type="GO" id="GO:0046872">
    <property type="term" value="F:metal ion binding"/>
    <property type="evidence" value="ECO:0007669"/>
    <property type="project" value="UniProtKB-UniRule"/>
</dbReference>
<comment type="caution">
    <text evidence="3">The sequence shown here is derived from an EMBL/GenBank/DDBJ whole genome shotgun (WGS) entry which is preliminary data.</text>
</comment>
<comment type="cofactor">
    <cofactor evidence="1">
        <name>Mg(2+)</name>
        <dbReference type="ChEBI" id="CHEBI:18420"/>
    </cofactor>
</comment>
<comment type="cofactor">
    <cofactor evidence="1">
        <name>Mn(2+)</name>
        <dbReference type="ChEBI" id="CHEBI:29035"/>
    </cofactor>
</comment>
<dbReference type="PROSITE" id="PS51746">
    <property type="entry name" value="PPM_2"/>
    <property type="match status" value="1"/>
</dbReference>
<feature type="domain" description="PPM-type phosphatase" evidence="2">
    <location>
        <begin position="2"/>
        <end position="299"/>
    </location>
</feature>
<sequence length="322" mass="33843">MVVGAASRPQRDKGRGEDAYVGDSTIGLLGVADGVGGSKSETVDPGDFSRRLLALCQQHAREDGSLRAVEVLARARKSAATDEVARKGGSSTVVLAKLSGDQLEVCNYGDSGVVVLRPAIRQFKDVDVDATPKRRLVLFPRVVLRSNDQVYFFNAPYQASAADDLAQTPAMLGSCEPDVISATVRPGDLVLAATDGLWDNVDEIIVQNLVATYVPTLWASAGRSGLLPDGVATISDAPAASDPTRDRLEALAATLADEAVKVYDDSDPRLTPFARAARAEGIDHSGGKEDDVCVLAALILPDAAILPAFDEVPSENLMVASS</sequence>
<keyword evidence="1" id="KW-0464">Manganese</keyword>
<dbReference type="EMBL" id="JAQMWT010000341">
    <property type="protein sequence ID" value="KAJ8604021.1"/>
    <property type="molecule type" value="Genomic_DNA"/>
</dbReference>
<evidence type="ECO:0000313" key="4">
    <source>
        <dbReference type="Proteomes" id="UP001230188"/>
    </source>
</evidence>
<evidence type="ECO:0000256" key="1">
    <source>
        <dbReference type="RuleBase" id="RU366020"/>
    </source>
</evidence>
<dbReference type="Proteomes" id="UP001230188">
    <property type="component" value="Unassembled WGS sequence"/>
</dbReference>
<proteinExistence type="inferred from homology"/>
<keyword evidence="1" id="KW-0904">Protein phosphatase</keyword>
<evidence type="ECO:0000313" key="3">
    <source>
        <dbReference type="EMBL" id="KAJ8604021.1"/>
    </source>
</evidence>
<dbReference type="PANTHER" id="PTHR12320">
    <property type="entry name" value="PROTEIN PHOSPHATASE 2C"/>
    <property type="match status" value="1"/>
</dbReference>
<evidence type="ECO:0000259" key="2">
    <source>
        <dbReference type="PROSITE" id="PS51746"/>
    </source>
</evidence>
<keyword evidence="4" id="KW-1185">Reference proteome</keyword>
<dbReference type="SUPFAM" id="SSF81606">
    <property type="entry name" value="PP2C-like"/>
    <property type="match status" value="1"/>
</dbReference>
<dbReference type="InterPro" id="IPR036457">
    <property type="entry name" value="PPM-type-like_dom_sf"/>
</dbReference>
<comment type="catalytic activity">
    <reaction evidence="1">
        <text>O-phospho-L-seryl-[protein] + H2O = L-seryl-[protein] + phosphate</text>
        <dbReference type="Rhea" id="RHEA:20629"/>
        <dbReference type="Rhea" id="RHEA-COMP:9863"/>
        <dbReference type="Rhea" id="RHEA-COMP:11604"/>
        <dbReference type="ChEBI" id="CHEBI:15377"/>
        <dbReference type="ChEBI" id="CHEBI:29999"/>
        <dbReference type="ChEBI" id="CHEBI:43474"/>
        <dbReference type="ChEBI" id="CHEBI:83421"/>
        <dbReference type="EC" id="3.1.3.16"/>
    </reaction>
</comment>
<dbReference type="EC" id="3.1.3.16" evidence="1"/>
<gene>
    <name evidence="3" type="ORF">CTAYLR_003381</name>
</gene>
<organism evidence="3 4">
    <name type="scientific">Chrysophaeum taylorii</name>
    <dbReference type="NCBI Taxonomy" id="2483200"/>
    <lineage>
        <taxon>Eukaryota</taxon>
        <taxon>Sar</taxon>
        <taxon>Stramenopiles</taxon>
        <taxon>Ochrophyta</taxon>
        <taxon>Pelagophyceae</taxon>
        <taxon>Pelagomonadales</taxon>
        <taxon>Pelagomonadaceae</taxon>
        <taxon>Chrysophaeum</taxon>
    </lineage>
</organism>
<name>A0AAD7XPR7_9STRA</name>
<protein>
    <recommendedName>
        <fullName evidence="1">Protein phosphatase</fullName>
        <ecNumber evidence="1">3.1.3.16</ecNumber>
    </recommendedName>
</protein>
<keyword evidence="1" id="KW-0460">Magnesium</keyword>
<dbReference type="InterPro" id="IPR001932">
    <property type="entry name" value="PPM-type_phosphatase-like_dom"/>
</dbReference>
<dbReference type="InterPro" id="IPR039123">
    <property type="entry name" value="PPTC7"/>
</dbReference>
<comment type="catalytic activity">
    <reaction evidence="1">
        <text>O-phospho-L-threonyl-[protein] + H2O = L-threonyl-[protein] + phosphate</text>
        <dbReference type="Rhea" id="RHEA:47004"/>
        <dbReference type="Rhea" id="RHEA-COMP:11060"/>
        <dbReference type="Rhea" id="RHEA-COMP:11605"/>
        <dbReference type="ChEBI" id="CHEBI:15377"/>
        <dbReference type="ChEBI" id="CHEBI:30013"/>
        <dbReference type="ChEBI" id="CHEBI:43474"/>
        <dbReference type="ChEBI" id="CHEBI:61977"/>
        <dbReference type="EC" id="3.1.3.16"/>
    </reaction>
</comment>